<feature type="region of interest" description="Disordered" evidence="2">
    <location>
        <begin position="1"/>
        <end position="23"/>
    </location>
</feature>
<dbReference type="PANTHER" id="PTHR48207">
    <property type="entry name" value="SUCCINATE--HYDROXYMETHYLGLUTARATE COA-TRANSFERASE"/>
    <property type="match status" value="1"/>
</dbReference>
<dbReference type="Gene3D" id="3.30.1540.10">
    <property type="entry name" value="formyl-coa transferase, domain 3"/>
    <property type="match status" value="1"/>
</dbReference>
<evidence type="ECO:0000256" key="2">
    <source>
        <dbReference type="SAM" id="MobiDB-lite"/>
    </source>
</evidence>
<protein>
    <submittedName>
        <fullName evidence="3">Formyl-CoA transferase</fullName>
    </submittedName>
</protein>
<evidence type="ECO:0000313" key="4">
    <source>
        <dbReference type="Proteomes" id="UP000005267"/>
    </source>
</evidence>
<dbReference type="STRING" id="1036672.TKWG_09270"/>
<dbReference type="KEGG" id="aka:TKWG_09270"/>
<dbReference type="EMBL" id="CP003555">
    <property type="protein sequence ID" value="AFK62180.1"/>
    <property type="molecule type" value="Genomic_DNA"/>
</dbReference>
<reference evidence="4" key="2">
    <citation type="journal article" date="2013" name="PLoS ONE">
        <title>Genome implosion elicits host-confinement in Alcaligenaceae: evidence from the comparative genomics of Tetrathiobacter kashmirensis, a pathogen in the making.</title>
        <authorList>
            <person name="Ghosh W."/>
            <person name="Alam M."/>
            <person name="Roy C."/>
            <person name="Pyne P."/>
            <person name="George A."/>
            <person name="Chakraborty R."/>
            <person name="Majumder S."/>
            <person name="Agarwal A."/>
            <person name="Chakraborty S."/>
            <person name="Majumdar S."/>
            <person name="Gupta S.K."/>
        </authorList>
    </citation>
    <scope>NUCLEOTIDE SEQUENCE [LARGE SCALE GENOMIC DNA]</scope>
    <source>
        <strain evidence="4">WT001</strain>
    </source>
</reference>
<evidence type="ECO:0000256" key="1">
    <source>
        <dbReference type="ARBA" id="ARBA00022679"/>
    </source>
</evidence>
<dbReference type="RefSeq" id="WP_014750271.1">
    <property type="nucleotide sequence ID" value="NC_017964.1"/>
</dbReference>
<gene>
    <name evidence="3" type="ordered locus">TKWG_09270</name>
</gene>
<proteinExistence type="predicted"/>
<feature type="compositionally biased region" description="Low complexity" evidence="2">
    <location>
        <begin position="9"/>
        <end position="23"/>
    </location>
</feature>
<keyword evidence="4" id="KW-1185">Reference proteome</keyword>
<organism evidence="3 4">
    <name type="scientific">Advenella kashmirensis (strain DSM 17095 / LMG 22695 / WT001)</name>
    <name type="common">Tetrathiobacter kashmirensis</name>
    <dbReference type="NCBI Taxonomy" id="1036672"/>
    <lineage>
        <taxon>Bacteria</taxon>
        <taxon>Pseudomonadati</taxon>
        <taxon>Pseudomonadota</taxon>
        <taxon>Betaproteobacteria</taxon>
        <taxon>Burkholderiales</taxon>
        <taxon>Alcaligenaceae</taxon>
    </lineage>
</organism>
<name>I3UAZ2_ADVKW</name>
<dbReference type="InterPro" id="IPR050483">
    <property type="entry name" value="CoA-transferase_III_domain"/>
</dbReference>
<dbReference type="InterPro" id="IPR044855">
    <property type="entry name" value="CoA-Trfase_III_dom3_sf"/>
</dbReference>
<evidence type="ECO:0000313" key="3">
    <source>
        <dbReference type="EMBL" id="AFK62180.1"/>
    </source>
</evidence>
<reference evidence="3 4" key="1">
    <citation type="journal article" date="2011" name="J. Bacteriol.">
        <title>Whole-genome shotgun sequencing of the sulfur-oxidizing chemoautotroph Tetrathiobacter kashmirensis.</title>
        <authorList>
            <person name="Ghosh W."/>
            <person name="George A."/>
            <person name="Agarwal A."/>
            <person name="Raj P."/>
            <person name="Alam M."/>
            <person name="Pyne P."/>
            <person name="Das Gupta S.K."/>
        </authorList>
    </citation>
    <scope>NUCLEOTIDE SEQUENCE [LARGE SCALE GENOMIC DNA]</scope>
    <source>
        <strain evidence="3 4">WT001</strain>
    </source>
</reference>
<dbReference type="OrthoDB" id="5294844at2"/>
<dbReference type="SUPFAM" id="SSF89796">
    <property type="entry name" value="CoA-transferase family III (CaiB/BaiF)"/>
    <property type="match status" value="1"/>
</dbReference>
<dbReference type="GO" id="GO:0008410">
    <property type="term" value="F:CoA-transferase activity"/>
    <property type="evidence" value="ECO:0007669"/>
    <property type="project" value="TreeGrafter"/>
</dbReference>
<dbReference type="Gene3D" id="3.40.50.10540">
    <property type="entry name" value="Crotonobetainyl-coa:carnitine coa-transferase, domain 1"/>
    <property type="match status" value="1"/>
</dbReference>
<dbReference type="InterPro" id="IPR003673">
    <property type="entry name" value="CoA-Trfase_fam_III"/>
</dbReference>
<dbReference type="AlphaFoldDB" id="I3UAZ2"/>
<dbReference type="PANTHER" id="PTHR48207:SF3">
    <property type="entry name" value="SUCCINATE--HYDROXYMETHYLGLUTARATE COA-TRANSFERASE"/>
    <property type="match status" value="1"/>
</dbReference>
<sequence>MNSTDMKLFQTSSTTSEFSPTPGSFSPLAGLRVLDLTKVLAGPLCTQYLGDLGADVIKIEACGGGDDTRSWPPYVEGDGAVFLSANRNKRSLVVDLKSPAGLEVALRLAKEADIVVESYRKGAMERLGLGYDALKQLNPRIVYASISGFGRTGPLSELPGYDVMVQAFSGIMSITGEKHGGPVRSAFSPIDQTTGIWAALGILAALRERDATGVGQYLEVSLFETSMAFLNYTAQTFWVNGKRPQPNGSGHESLCPYQAFKASDAYILIAVGNDKLWVKFCEVAGLEDISDDPKFRTNAARVAHFDETVQRVGDKVRKYSVAYWSEVLTIAGIPNSPINTVDEALDIPHTLARNIVLDYDDEIRGPQKGLAMPVVFNSQKRSVRRPPPTLGAHTTEVLQELGYSPERIQELMSSGAVLGPGATEQEAVPPGLNTTVV</sequence>
<dbReference type="Pfam" id="PF02515">
    <property type="entry name" value="CoA_transf_3"/>
    <property type="match status" value="1"/>
</dbReference>
<dbReference type="HOGENOM" id="CLU_033975_0_0_4"/>
<keyword evidence="1 3" id="KW-0808">Transferase</keyword>
<dbReference type="Proteomes" id="UP000005267">
    <property type="component" value="Chromosome"/>
</dbReference>
<dbReference type="InterPro" id="IPR023606">
    <property type="entry name" value="CoA-Trfase_III_dom_1_sf"/>
</dbReference>
<accession>I3UAZ2</accession>